<proteinExistence type="predicted"/>
<dbReference type="Proteomes" id="UP001054889">
    <property type="component" value="Unassembled WGS sequence"/>
</dbReference>
<protein>
    <recommendedName>
        <fullName evidence="3">Reverse transcriptase</fullName>
    </recommendedName>
</protein>
<dbReference type="EMBL" id="BQKI01000013">
    <property type="protein sequence ID" value="GJN06817.1"/>
    <property type="molecule type" value="Genomic_DNA"/>
</dbReference>
<reference evidence="1" key="2">
    <citation type="submission" date="2021-12" db="EMBL/GenBank/DDBJ databases">
        <title>Resequencing data analysis of finger millet.</title>
        <authorList>
            <person name="Hatakeyama M."/>
            <person name="Aluri S."/>
            <person name="Balachadran M.T."/>
            <person name="Sivarajan S.R."/>
            <person name="Poveda L."/>
            <person name="Shimizu-Inatsugi R."/>
            <person name="Schlapbach R."/>
            <person name="Sreeman S.M."/>
            <person name="Shimizu K.K."/>
        </authorList>
    </citation>
    <scope>NUCLEOTIDE SEQUENCE</scope>
</reference>
<dbReference type="PANTHER" id="PTHR33116:SF86">
    <property type="entry name" value="REVERSE TRANSCRIPTASE DOMAIN-CONTAINING PROTEIN"/>
    <property type="match status" value="1"/>
</dbReference>
<dbReference type="PANTHER" id="PTHR33116">
    <property type="entry name" value="REVERSE TRANSCRIPTASE ZINC-BINDING DOMAIN-CONTAINING PROTEIN-RELATED-RELATED"/>
    <property type="match status" value="1"/>
</dbReference>
<accession>A0AAV5D974</accession>
<dbReference type="AlphaFoldDB" id="A0AAV5D974"/>
<evidence type="ECO:0000313" key="1">
    <source>
        <dbReference type="EMBL" id="GJN06817.1"/>
    </source>
</evidence>
<name>A0AAV5D974_ELECO</name>
<organism evidence="1 2">
    <name type="scientific">Eleusine coracana subsp. coracana</name>
    <dbReference type="NCBI Taxonomy" id="191504"/>
    <lineage>
        <taxon>Eukaryota</taxon>
        <taxon>Viridiplantae</taxon>
        <taxon>Streptophyta</taxon>
        <taxon>Embryophyta</taxon>
        <taxon>Tracheophyta</taxon>
        <taxon>Spermatophyta</taxon>
        <taxon>Magnoliopsida</taxon>
        <taxon>Liliopsida</taxon>
        <taxon>Poales</taxon>
        <taxon>Poaceae</taxon>
        <taxon>PACMAD clade</taxon>
        <taxon>Chloridoideae</taxon>
        <taxon>Cynodonteae</taxon>
        <taxon>Eleusininae</taxon>
        <taxon>Eleusine</taxon>
    </lineage>
</organism>
<reference evidence="1" key="1">
    <citation type="journal article" date="2018" name="DNA Res.">
        <title>Multiple hybrid de novo genome assembly of finger millet, an orphan allotetraploid crop.</title>
        <authorList>
            <person name="Hatakeyama M."/>
            <person name="Aluri S."/>
            <person name="Balachadran M.T."/>
            <person name="Sivarajan S.R."/>
            <person name="Patrignani A."/>
            <person name="Gruter S."/>
            <person name="Poveda L."/>
            <person name="Shimizu-Inatsugi R."/>
            <person name="Baeten J."/>
            <person name="Francoijs K.J."/>
            <person name="Nataraja K.N."/>
            <person name="Reddy Y.A.N."/>
            <person name="Phadnis S."/>
            <person name="Ravikumar R.L."/>
            <person name="Schlapbach R."/>
            <person name="Sreeman S.M."/>
            <person name="Shimizu K.K."/>
        </authorList>
    </citation>
    <scope>NUCLEOTIDE SEQUENCE</scope>
</reference>
<evidence type="ECO:0000313" key="2">
    <source>
        <dbReference type="Proteomes" id="UP001054889"/>
    </source>
</evidence>
<evidence type="ECO:0008006" key="3">
    <source>
        <dbReference type="Google" id="ProtNLM"/>
    </source>
</evidence>
<gene>
    <name evidence="1" type="primary">ga24584</name>
    <name evidence="1" type="ORF">PR202_ga24584</name>
</gene>
<sequence>MLKNNGPNYIARGVRVSRHAPWVSHLLFADDCIIFSEVTERGARRVANILEDYHKGSGQLVNKHKSAIFFSENTVVEVKQEMQSILEIHTEALGEPYLGLPTDVGKSMDGIFDYIGDRVRNSLNGWAERHMSCAAREVLLKSVMQAVPMYSMSCFELSVKLCQKITTYISNYWWGSSIYNHKIHYLK</sequence>
<comment type="caution">
    <text evidence="1">The sequence shown here is derived from an EMBL/GenBank/DDBJ whole genome shotgun (WGS) entry which is preliminary data.</text>
</comment>
<keyword evidence="2" id="KW-1185">Reference proteome</keyword>